<keyword evidence="2" id="KW-1185">Reference proteome</keyword>
<dbReference type="Gene3D" id="3.40.50.300">
    <property type="entry name" value="P-loop containing nucleotide triphosphate hydrolases"/>
    <property type="match status" value="1"/>
</dbReference>
<dbReference type="OrthoDB" id="2434252at2759"/>
<dbReference type="SUPFAM" id="SSF52540">
    <property type="entry name" value="P-loop containing nucleoside triphosphate hydrolases"/>
    <property type="match status" value="1"/>
</dbReference>
<feature type="non-terminal residue" evidence="1">
    <location>
        <position position="1"/>
    </location>
</feature>
<dbReference type="Proteomes" id="UP000789739">
    <property type="component" value="Unassembled WGS sequence"/>
</dbReference>
<proteinExistence type="predicted"/>
<name>A0A9N9EIB7_9GLOM</name>
<dbReference type="EMBL" id="CAJVPI010005689">
    <property type="protein sequence ID" value="CAG8675105.1"/>
    <property type="molecule type" value="Genomic_DNA"/>
</dbReference>
<protein>
    <submittedName>
        <fullName evidence="1">2351_t:CDS:1</fullName>
    </submittedName>
</protein>
<reference evidence="1" key="1">
    <citation type="submission" date="2021-06" db="EMBL/GenBank/DDBJ databases">
        <authorList>
            <person name="Kallberg Y."/>
            <person name="Tangrot J."/>
            <person name="Rosling A."/>
        </authorList>
    </citation>
    <scope>NUCLEOTIDE SEQUENCE</scope>
    <source>
        <strain evidence="1">BR232B</strain>
    </source>
</reference>
<accession>A0A9N9EIB7</accession>
<evidence type="ECO:0000313" key="1">
    <source>
        <dbReference type="EMBL" id="CAG8675105.1"/>
    </source>
</evidence>
<gene>
    <name evidence="1" type="ORF">PBRASI_LOCUS11502</name>
</gene>
<organism evidence="1 2">
    <name type="scientific">Paraglomus brasilianum</name>
    <dbReference type="NCBI Taxonomy" id="144538"/>
    <lineage>
        <taxon>Eukaryota</taxon>
        <taxon>Fungi</taxon>
        <taxon>Fungi incertae sedis</taxon>
        <taxon>Mucoromycota</taxon>
        <taxon>Glomeromycotina</taxon>
        <taxon>Glomeromycetes</taxon>
        <taxon>Paraglomerales</taxon>
        <taxon>Paraglomeraceae</taxon>
        <taxon>Paraglomus</taxon>
    </lineage>
</organism>
<comment type="caution">
    <text evidence="1">The sequence shown here is derived from an EMBL/GenBank/DDBJ whole genome shotgun (WGS) entry which is preliminary data.</text>
</comment>
<feature type="non-terminal residue" evidence="1">
    <location>
        <position position="120"/>
    </location>
</feature>
<evidence type="ECO:0000313" key="2">
    <source>
        <dbReference type="Proteomes" id="UP000789739"/>
    </source>
</evidence>
<sequence length="120" mass="13574">DAQACAACSHSAARHAIKPEASTATKLGKKRVHEEACGLIVFSEYRLNTIIKEWNKYPINLLRSPPSSGKTTLARKLQQYLSENAFKVFSISFVSWTRSKYPDLLYNSDSFDQFWISQIG</sequence>
<dbReference type="AlphaFoldDB" id="A0A9N9EIB7"/>
<dbReference type="InterPro" id="IPR027417">
    <property type="entry name" value="P-loop_NTPase"/>
</dbReference>